<comment type="function">
    <text evidence="13">Primarily acts as an independent SigF regulator that is sensitive to the osmosensory signal, mediating the cross talk of PknD with the SigF regulon. Possesses both phosphatase and kinase activities. The kinase domain functions as a classic anti-sigma factor-like kinase to phosphorylate the anti-anti-sigma factor domain at the canonical regulatory site, and the phosphatase domain antagonizes this activity.</text>
</comment>
<dbReference type="PANTHER" id="PTHR43156:SF2">
    <property type="entry name" value="STAGE II SPORULATION PROTEIN E"/>
    <property type="match status" value="1"/>
</dbReference>
<dbReference type="GO" id="GO:0004722">
    <property type="term" value="F:protein serine/threonine phosphatase activity"/>
    <property type="evidence" value="ECO:0007669"/>
    <property type="project" value="UniProtKB-EC"/>
</dbReference>
<comment type="catalytic activity">
    <reaction evidence="12">
        <text>O-phospho-L-seryl-[protein] + H2O = L-seryl-[protein] + phosphate</text>
        <dbReference type="Rhea" id="RHEA:20629"/>
        <dbReference type="Rhea" id="RHEA-COMP:9863"/>
        <dbReference type="Rhea" id="RHEA-COMP:11604"/>
        <dbReference type="ChEBI" id="CHEBI:15377"/>
        <dbReference type="ChEBI" id="CHEBI:29999"/>
        <dbReference type="ChEBI" id="CHEBI:43474"/>
        <dbReference type="ChEBI" id="CHEBI:83421"/>
        <dbReference type="EC" id="3.1.3.16"/>
    </reaction>
</comment>
<dbReference type="PANTHER" id="PTHR43156">
    <property type="entry name" value="STAGE II SPORULATION PROTEIN E-RELATED"/>
    <property type="match status" value="1"/>
</dbReference>
<evidence type="ECO:0000256" key="11">
    <source>
        <dbReference type="ARBA" id="ARBA00023211"/>
    </source>
</evidence>
<keyword evidence="9" id="KW-0460">Magnesium</keyword>
<evidence type="ECO:0000256" key="9">
    <source>
        <dbReference type="ARBA" id="ARBA00022842"/>
    </source>
</evidence>
<keyword evidence="4" id="KW-0479">Metal-binding</keyword>
<dbReference type="InterPro" id="IPR036890">
    <property type="entry name" value="HATPase_C_sf"/>
</dbReference>
<keyword evidence="7" id="KW-0378">Hydrolase</keyword>
<keyword evidence="19" id="KW-1185">Reference proteome</keyword>
<dbReference type="InterPro" id="IPR029016">
    <property type="entry name" value="GAF-like_dom_sf"/>
</dbReference>
<evidence type="ECO:0000256" key="1">
    <source>
        <dbReference type="ARBA" id="ARBA00013081"/>
    </source>
</evidence>
<evidence type="ECO:0000256" key="8">
    <source>
        <dbReference type="ARBA" id="ARBA00022840"/>
    </source>
</evidence>
<evidence type="ECO:0000256" key="10">
    <source>
        <dbReference type="ARBA" id="ARBA00022912"/>
    </source>
</evidence>
<dbReference type="InterPro" id="IPR003018">
    <property type="entry name" value="GAF"/>
</dbReference>
<dbReference type="Proteomes" id="UP000251891">
    <property type="component" value="Unassembled WGS sequence"/>
</dbReference>
<dbReference type="InterPro" id="IPR036457">
    <property type="entry name" value="PPM-type-like_dom_sf"/>
</dbReference>
<evidence type="ECO:0000256" key="4">
    <source>
        <dbReference type="ARBA" id="ARBA00022723"/>
    </source>
</evidence>
<evidence type="ECO:0000313" key="18">
    <source>
        <dbReference type="EMBL" id="RAY15557.1"/>
    </source>
</evidence>
<evidence type="ECO:0000256" key="15">
    <source>
        <dbReference type="ARBA" id="ARBA00081350"/>
    </source>
</evidence>
<dbReference type="GO" id="GO:0005524">
    <property type="term" value="F:ATP binding"/>
    <property type="evidence" value="ECO:0007669"/>
    <property type="project" value="UniProtKB-KW"/>
</dbReference>
<dbReference type="SMART" id="SM00331">
    <property type="entry name" value="PP2C_SIG"/>
    <property type="match status" value="1"/>
</dbReference>
<evidence type="ECO:0000256" key="6">
    <source>
        <dbReference type="ARBA" id="ARBA00022777"/>
    </source>
</evidence>
<feature type="domain" description="GAF" evidence="16">
    <location>
        <begin position="56"/>
        <end position="203"/>
    </location>
</feature>
<dbReference type="GO" id="GO:0016301">
    <property type="term" value="F:kinase activity"/>
    <property type="evidence" value="ECO:0007669"/>
    <property type="project" value="UniProtKB-KW"/>
</dbReference>
<organism evidence="18 19">
    <name type="scientific">Actinomadura craniellae</name>
    <dbReference type="NCBI Taxonomy" id="2231787"/>
    <lineage>
        <taxon>Bacteria</taxon>
        <taxon>Bacillati</taxon>
        <taxon>Actinomycetota</taxon>
        <taxon>Actinomycetes</taxon>
        <taxon>Streptosporangiales</taxon>
        <taxon>Thermomonosporaceae</taxon>
        <taxon>Actinomadura</taxon>
    </lineage>
</organism>
<dbReference type="EC" id="3.1.3.16" evidence="1"/>
<dbReference type="RefSeq" id="WP_111864019.1">
    <property type="nucleotide sequence ID" value="NZ_QLYX01000003.1"/>
</dbReference>
<name>A0A365H8Z2_9ACTN</name>
<evidence type="ECO:0000256" key="3">
    <source>
        <dbReference type="ARBA" id="ARBA00022679"/>
    </source>
</evidence>
<dbReference type="EMBL" id="QLYX01000003">
    <property type="protein sequence ID" value="RAY15557.1"/>
    <property type="molecule type" value="Genomic_DNA"/>
</dbReference>
<keyword evidence="11" id="KW-0464">Manganese</keyword>
<dbReference type="SMART" id="SM00065">
    <property type="entry name" value="GAF"/>
    <property type="match status" value="1"/>
</dbReference>
<reference evidence="18 19" key="1">
    <citation type="submission" date="2018-06" db="EMBL/GenBank/DDBJ databases">
        <title>Actinomadura craniellae sp. nov. isolated from marine sponge Craniella sp.</title>
        <authorList>
            <person name="Li L."/>
            <person name="Xu Q.H."/>
            <person name="Lin H.W."/>
            <person name="Lu Y.H."/>
        </authorList>
    </citation>
    <scope>NUCLEOTIDE SEQUENCE [LARGE SCALE GENOMIC DNA]</scope>
    <source>
        <strain evidence="18 19">LHW63021</strain>
    </source>
</reference>
<proteinExistence type="predicted"/>
<evidence type="ECO:0000256" key="12">
    <source>
        <dbReference type="ARBA" id="ARBA00047761"/>
    </source>
</evidence>
<evidence type="ECO:0000256" key="5">
    <source>
        <dbReference type="ARBA" id="ARBA00022741"/>
    </source>
</evidence>
<dbReference type="Gene3D" id="3.30.565.10">
    <property type="entry name" value="Histidine kinase-like ATPase, C-terminal domain"/>
    <property type="match status" value="1"/>
</dbReference>
<dbReference type="InterPro" id="IPR003594">
    <property type="entry name" value="HATPase_dom"/>
</dbReference>
<keyword evidence="10" id="KW-0904">Protein phosphatase</keyword>
<dbReference type="FunFam" id="3.30.450.40:FF:000035">
    <property type="entry name" value="PAS sensor protein"/>
    <property type="match status" value="1"/>
</dbReference>
<dbReference type="CDD" id="cd16936">
    <property type="entry name" value="HATPase_RsbW-like"/>
    <property type="match status" value="1"/>
</dbReference>
<keyword evidence="5" id="KW-0547">Nucleotide-binding</keyword>
<accession>A0A365H8Z2</accession>
<keyword evidence="6" id="KW-0418">Kinase</keyword>
<feature type="domain" description="PPM-type phosphatase" evidence="17">
    <location>
        <begin position="224"/>
        <end position="434"/>
    </location>
</feature>
<evidence type="ECO:0000259" key="16">
    <source>
        <dbReference type="SMART" id="SM00065"/>
    </source>
</evidence>
<dbReference type="Gene3D" id="3.30.450.40">
    <property type="match status" value="1"/>
</dbReference>
<sequence length="561" mass="60756">MVIAIGETELRDRLAFIGAAGERIDGSLDHVHAATMLSEVLVPELADFACVQLLERVVRDYEMAPEQHDELTLTRRLAVVHNDEPDRWGKLVPEGETLRLPAASPFIQAMRARRTIHLANVERELADRIAANFTGGRDLRPLIRGRTLLVVPLVARDQVLGGIALMRKPDRPPFDEIDQATIEELCRRTALCIENTRLYRREVRVAQELQRSLLPEDPPEVAGARVRFRYQPAGQAAQVGGDWFDAIPLTGGRLGIVVGDVMGHGLTSAAIMGQLRTAVRTLAGQDPRPDRLLSLLDELAQRLGEGCIATCLYAVYDPIARTCQIANAGHMLPVLVEPGGGACEPVQLPAALPIGVGGVPFETVEIPVPDGARLVLFTDGLIERRGRDIDEGVAALCKELAGAPPSLDDACDQVIESLAPAVPIDDIALVAVGCDGIPAEDVAFWELPAEPAMVGRVRAEVAERLAGWGLSELTDSMQLLVSELVTNALVHGAGAITLRLIRANSLLCEVGDDGQELPYLCDASLTDESGRGLQLVGYIAERWGVRRTDHGKIVWFEHVLP</sequence>
<dbReference type="GO" id="GO:0046872">
    <property type="term" value="F:metal ion binding"/>
    <property type="evidence" value="ECO:0007669"/>
    <property type="project" value="UniProtKB-KW"/>
</dbReference>
<dbReference type="SUPFAM" id="SSF81606">
    <property type="entry name" value="PP2C-like"/>
    <property type="match status" value="1"/>
</dbReference>
<dbReference type="InterPro" id="IPR052016">
    <property type="entry name" value="Bact_Sigma-Reg"/>
</dbReference>
<evidence type="ECO:0000313" key="19">
    <source>
        <dbReference type="Proteomes" id="UP000251891"/>
    </source>
</evidence>
<dbReference type="FunFam" id="3.30.565.10:FF:000028">
    <property type="entry name" value="PAS sensor protein"/>
    <property type="match status" value="1"/>
</dbReference>
<evidence type="ECO:0000256" key="2">
    <source>
        <dbReference type="ARBA" id="ARBA00022553"/>
    </source>
</evidence>
<dbReference type="SUPFAM" id="SSF55781">
    <property type="entry name" value="GAF domain-like"/>
    <property type="match status" value="1"/>
</dbReference>
<comment type="caution">
    <text evidence="18">The sequence shown here is derived from an EMBL/GenBank/DDBJ whole genome shotgun (WGS) entry which is preliminary data.</text>
</comment>
<keyword evidence="3" id="KW-0808">Transferase</keyword>
<dbReference type="Pfam" id="PF07228">
    <property type="entry name" value="SpoIIE"/>
    <property type="match status" value="1"/>
</dbReference>
<dbReference type="Pfam" id="PF13581">
    <property type="entry name" value="HATPase_c_2"/>
    <property type="match status" value="1"/>
</dbReference>
<protein>
    <recommendedName>
        <fullName evidence="1">protein-serine/threonine phosphatase</fullName>
        <ecNumber evidence="1">3.1.3.16</ecNumber>
    </recommendedName>
    <alternativeName>
        <fullName evidence="15">Protein-serine/threonine phosphatase</fullName>
    </alternativeName>
    <alternativeName>
        <fullName evidence="14">Serine/threonine-protein kinase</fullName>
    </alternativeName>
</protein>
<gene>
    <name evidence="18" type="ORF">DPM19_07105</name>
</gene>
<evidence type="ECO:0000256" key="7">
    <source>
        <dbReference type="ARBA" id="ARBA00022801"/>
    </source>
</evidence>
<dbReference type="AlphaFoldDB" id="A0A365H8Z2"/>
<evidence type="ECO:0000256" key="14">
    <source>
        <dbReference type="ARBA" id="ARBA00075117"/>
    </source>
</evidence>
<dbReference type="Gene3D" id="3.60.40.10">
    <property type="entry name" value="PPM-type phosphatase domain"/>
    <property type="match status" value="1"/>
</dbReference>
<evidence type="ECO:0000256" key="13">
    <source>
        <dbReference type="ARBA" id="ARBA00056274"/>
    </source>
</evidence>
<keyword evidence="2" id="KW-0597">Phosphoprotein</keyword>
<dbReference type="InterPro" id="IPR001932">
    <property type="entry name" value="PPM-type_phosphatase-like_dom"/>
</dbReference>
<dbReference type="FunFam" id="3.60.40.10:FF:000005">
    <property type="entry name" value="Serine/threonine protein phosphatase"/>
    <property type="match status" value="1"/>
</dbReference>
<evidence type="ECO:0000259" key="17">
    <source>
        <dbReference type="SMART" id="SM00331"/>
    </source>
</evidence>
<dbReference type="SUPFAM" id="SSF55874">
    <property type="entry name" value="ATPase domain of HSP90 chaperone/DNA topoisomerase II/histidine kinase"/>
    <property type="match status" value="1"/>
</dbReference>
<dbReference type="Pfam" id="PF13492">
    <property type="entry name" value="GAF_3"/>
    <property type="match status" value="1"/>
</dbReference>
<keyword evidence="8" id="KW-0067">ATP-binding</keyword>
<dbReference type="OrthoDB" id="118142at2"/>